<evidence type="ECO:0000256" key="2">
    <source>
        <dbReference type="SAM" id="Phobius"/>
    </source>
</evidence>
<dbReference type="OrthoDB" id="2565191at2759"/>
<keyword evidence="2" id="KW-0812">Transmembrane</keyword>
<feature type="region of interest" description="Disordered" evidence="1">
    <location>
        <begin position="1"/>
        <end position="97"/>
    </location>
</feature>
<proteinExistence type="predicted"/>
<keyword evidence="2" id="KW-0472">Membrane</keyword>
<feature type="transmembrane region" description="Helical" evidence="2">
    <location>
        <begin position="241"/>
        <end position="261"/>
    </location>
</feature>
<dbReference type="HOGENOM" id="CLU_049346_0_0_1"/>
<feature type="compositionally biased region" description="Acidic residues" evidence="1">
    <location>
        <begin position="189"/>
        <end position="205"/>
    </location>
</feature>
<keyword evidence="4" id="KW-1185">Reference proteome</keyword>
<gene>
    <name evidence="3" type="ORF">PILCRDRAFT_12165</name>
</gene>
<dbReference type="InParanoid" id="A0A0C3EXV7"/>
<feature type="region of interest" description="Disordered" evidence="1">
    <location>
        <begin position="160"/>
        <end position="236"/>
    </location>
</feature>
<feature type="compositionally biased region" description="Basic and acidic residues" evidence="1">
    <location>
        <begin position="74"/>
        <end position="92"/>
    </location>
</feature>
<evidence type="ECO:0000313" key="3">
    <source>
        <dbReference type="EMBL" id="KIM77355.1"/>
    </source>
</evidence>
<dbReference type="AlphaFoldDB" id="A0A0C3EXV7"/>
<dbReference type="Proteomes" id="UP000054166">
    <property type="component" value="Unassembled WGS sequence"/>
</dbReference>
<evidence type="ECO:0000256" key="1">
    <source>
        <dbReference type="SAM" id="MobiDB-lite"/>
    </source>
</evidence>
<dbReference type="EMBL" id="KN833026">
    <property type="protein sequence ID" value="KIM77355.1"/>
    <property type="molecule type" value="Genomic_DNA"/>
</dbReference>
<protein>
    <submittedName>
        <fullName evidence="3">Uncharacterized protein</fullName>
    </submittedName>
</protein>
<evidence type="ECO:0000313" key="4">
    <source>
        <dbReference type="Proteomes" id="UP000054166"/>
    </source>
</evidence>
<reference evidence="3 4" key="1">
    <citation type="submission" date="2014-04" db="EMBL/GenBank/DDBJ databases">
        <authorList>
            <consortium name="DOE Joint Genome Institute"/>
            <person name="Kuo A."/>
            <person name="Tarkka M."/>
            <person name="Buscot F."/>
            <person name="Kohler A."/>
            <person name="Nagy L.G."/>
            <person name="Floudas D."/>
            <person name="Copeland A."/>
            <person name="Barry K.W."/>
            <person name="Cichocki N."/>
            <person name="Veneault-Fourrey C."/>
            <person name="LaButti K."/>
            <person name="Lindquist E.A."/>
            <person name="Lipzen A."/>
            <person name="Lundell T."/>
            <person name="Morin E."/>
            <person name="Murat C."/>
            <person name="Sun H."/>
            <person name="Tunlid A."/>
            <person name="Henrissat B."/>
            <person name="Grigoriev I.V."/>
            <person name="Hibbett D.S."/>
            <person name="Martin F."/>
            <person name="Nordberg H.P."/>
            <person name="Cantor M.N."/>
            <person name="Hua S.X."/>
        </authorList>
    </citation>
    <scope>NUCLEOTIDE SEQUENCE [LARGE SCALE GENOMIC DNA]</scope>
    <source>
        <strain evidence="3 4">F 1598</strain>
    </source>
</reference>
<reference evidence="4" key="2">
    <citation type="submission" date="2015-01" db="EMBL/GenBank/DDBJ databases">
        <title>Evolutionary Origins and Diversification of the Mycorrhizal Mutualists.</title>
        <authorList>
            <consortium name="DOE Joint Genome Institute"/>
            <consortium name="Mycorrhizal Genomics Consortium"/>
            <person name="Kohler A."/>
            <person name="Kuo A."/>
            <person name="Nagy L.G."/>
            <person name="Floudas D."/>
            <person name="Copeland A."/>
            <person name="Barry K.W."/>
            <person name="Cichocki N."/>
            <person name="Veneault-Fourrey C."/>
            <person name="LaButti K."/>
            <person name="Lindquist E.A."/>
            <person name="Lipzen A."/>
            <person name="Lundell T."/>
            <person name="Morin E."/>
            <person name="Murat C."/>
            <person name="Riley R."/>
            <person name="Ohm R."/>
            <person name="Sun H."/>
            <person name="Tunlid A."/>
            <person name="Henrissat B."/>
            <person name="Grigoriev I.V."/>
            <person name="Hibbett D.S."/>
            <person name="Martin F."/>
        </authorList>
    </citation>
    <scope>NUCLEOTIDE SEQUENCE [LARGE SCALE GENOMIC DNA]</scope>
    <source>
        <strain evidence="4">F 1598</strain>
    </source>
</reference>
<keyword evidence="2" id="KW-1133">Transmembrane helix</keyword>
<name>A0A0C3EXV7_PILCF</name>
<organism evidence="3 4">
    <name type="scientific">Piloderma croceum (strain F 1598)</name>
    <dbReference type="NCBI Taxonomy" id="765440"/>
    <lineage>
        <taxon>Eukaryota</taxon>
        <taxon>Fungi</taxon>
        <taxon>Dikarya</taxon>
        <taxon>Basidiomycota</taxon>
        <taxon>Agaricomycotina</taxon>
        <taxon>Agaricomycetes</taxon>
        <taxon>Agaricomycetidae</taxon>
        <taxon>Atheliales</taxon>
        <taxon>Atheliaceae</taxon>
        <taxon>Piloderma</taxon>
    </lineage>
</organism>
<dbReference type="STRING" id="765440.A0A0C3EXV7"/>
<sequence length="268" mass="30451">MNHSRTTVHDLTALSLHPTGSRARPHHTNSPQDARGNWIATDAGGWGAVPRRRAADGIESGGEDEPTEEDADAEDGKYNMRPKTDGGRNLKDRRARKRRKLVHDVDFIYGQNPHTALIECDDEFSTPSSDLLKQIHFFASRYYASQNILLDLSRMHRKEKKTKKMKDAAEGAEGDEDEESVSPGRDGRQEEEEEEEEESTDDEEMPSPPKKSARTKTTKRNMKLKKREKRQKELRRDMYKVFDGSALMVIGTSGFLPFPIISPPYQPN</sequence>
<feature type="compositionally biased region" description="Basic residues" evidence="1">
    <location>
        <begin position="211"/>
        <end position="229"/>
    </location>
</feature>
<feature type="compositionally biased region" description="Acidic residues" evidence="1">
    <location>
        <begin position="170"/>
        <end position="180"/>
    </location>
</feature>
<accession>A0A0C3EXV7</accession>
<feature type="compositionally biased region" description="Acidic residues" evidence="1">
    <location>
        <begin position="61"/>
        <end position="73"/>
    </location>
</feature>